<feature type="transmembrane region" description="Helical" evidence="1">
    <location>
        <begin position="89"/>
        <end position="106"/>
    </location>
</feature>
<dbReference type="AlphaFoldDB" id="X6NA65"/>
<reference evidence="2 3" key="1">
    <citation type="journal article" date="2013" name="Curr. Biol.">
        <title>The Genome of the Foraminiferan Reticulomyxa filosa.</title>
        <authorList>
            <person name="Glockner G."/>
            <person name="Hulsmann N."/>
            <person name="Schleicher M."/>
            <person name="Noegel A.A."/>
            <person name="Eichinger L."/>
            <person name="Gallinger C."/>
            <person name="Pawlowski J."/>
            <person name="Sierra R."/>
            <person name="Euteneuer U."/>
            <person name="Pillet L."/>
            <person name="Moustafa A."/>
            <person name="Platzer M."/>
            <person name="Groth M."/>
            <person name="Szafranski K."/>
            <person name="Schliwa M."/>
        </authorList>
    </citation>
    <scope>NUCLEOTIDE SEQUENCE [LARGE SCALE GENOMIC DNA]</scope>
</reference>
<keyword evidence="1" id="KW-0472">Membrane</keyword>
<proteinExistence type="predicted"/>
<keyword evidence="1" id="KW-0812">Transmembrane</keyword>
<evidence type="ECO:0000256" key="1">
    <source>
        <dbReference type="SAM" id="Phobius"/>
    </source>
</evidence>
<keyword evidence="3" id="KW-1185">Reference proteome</keyword>
<organism evidence="2 3">
    <name type="scientific">Reticulomyxa filosa</name>
    <dbReference type="NCBI Taxonomy" id="46433"/>
    <lineage>
        <taxon>Eukaryota</taxon>
        <taxon>Sar</taxon>
        <taxon>Rhizaria</taxon>
        <taxon>Retaria</taxon>
        <taxon>Foraminifera</taxon>
        <taxon>Monothalamids</taxon>
        <taxon>Reticulomyxidae</taxon>
        <taxon>Reticulomyxa</taxon>
    </lineage>
</organism>
<keyword evidence="1" id="KW-1133">Transmembrane helix</keyword>
<accession>X6NA65</accession>
<evidence type="ECO:0000313" key="3">
    <source>
        <dbReference type="Proteomes" id="UP000023152"/>
    </source>
</evidence>
<protein>
    <submittedName>
        <fullName evidence="2">Uncharacterized protein</fullName>
    </submittedName>
</protein>
<evidence type="ECO:0000313" key="2">
    <source>
        <dbReference type="EMBL" id="ETO22886.1"/>
    </source>
</evidence>
<comment type="caution">
    <text evidence="2">The sequence shown here is derived from an EMBL/GenBank/DDBJ whole genome shotgun (WGS) entry which is preliminary data.</text>
</comment>
<gene>
    <name evidence="2" type="ORF">RFI_14307</name>
</gene>
<dbReference type="Proteomes" id="UP000023152">
    <property type="component" value="Unassembled WGS sequence"/>
</dbReference>
<dbReference type="EMBL" id="ASPP01010393">
    <property type="protein sequence ID" value="ETO22886.1"/>
    <property type="molecule type" value="Genomic_DNA"/>
</dbReference>
<name>X6NA65_RETFI</name>
<sequence>MEDFIKNCKSSRIRFDKNFESGDLVLFKHITWGTNPNQSKKKAPPIYFAFIHNSDFPCFLDLDDYCDNFLETFPNPPSWIVGEVVNKETFKLTVLLCLFFCYYQILSQVRHIIIWYFFFELMSHITQIWHSAIKVQKENLLHNSHLFSLFSYILVLLFHS</sequence>